<proteinExistence type="predicted"/>
<evidence type="ECO:0000259" key="2">
    <source>
        <dbReference type="PROSITE" id="PS50003"/>
    </source>
</evidence>
<sequence length="433" mass="50171">MTPQSTFMIIANIAEDRLDPLRALLEAMNREPGVVDPHNTLFPFGRFDRLHVARFLILQTLVAEDKVSTLPAAPPRLVFLGDCDGPSDTFIAEMAVLAGPQLRHIFGHCDAFIGERDSLVNWMQAHNTEPAANYINWRGRTVLQIREETALHEALSGELRRIVREIGRDNPRAIRQRLLSFVEREKDAARLTLTPAAPTPVDWWMKNLLHKLGVPLLLLLLSPLFLLVSPYLVWRLRQLERSDPESVDRPPREYMRRLAALEDHDVTNPFSAFGEVKPQPFRRHAVRFFLWLLDYAARHVYNRGYLTRVQTIHFARWVILDDNRRLLFASNYDGSLESYMDDFINKVAWGLNLVFSNGAGYPSTRWLIKDGAEQEQKFKHFLKRRALPTQVWYKAYPGLTAFDLARNSRIREGVEVRQESDEEIRQWLAQIQT</sequence>
<feature type="domain" description="PH" evidence="2">
    <location>
        <begin position="299"/>
        <end position="433"/>
    </location>
</feature>
<comment type="caution">
    <text evidence="3">The sequence shown here is derived from an EMBL/GenBank/DDBJ whole genome shotgun (WGS) entry which is preliminary data.</text>
</comment>
<accession>A0A2N6CT44</accession>
<keyword evidence="1" id="KW-0812">Transmembrane</keyword>
<dbReference type="PROSITE" id="PS50003">
    <property type="entry name" value="PH_DOMAIN"/>
    <property type="match status" value="1"/>
</dbReference>
<evidence type="ECO:0000256" key="1">
    <source>
        <dbReference type="SAM" id="Phobius"/>
    </source>
</evidence>
<dbReference type="STRING" id="1111735.GCA_000428045_01688"/>
<gene>
    <name evidence="3" type="ORF">C0630_15950</name>
</gene>
<name>A0A2N6CT44_9GAMM</name>
<evidence type="ECO:0000313" key="4">
    <source>
        <dbReference type="Proteomes" id="UP000235015"/>
    </source>
</evidence>
<dbReference type="AlphaFoldDB" id="A0A2N6CT44"/>
<feature type="transmembrane region" description="Helical" evidence="1">
    <location>
        <begin position="212"/>
        <end position="234"/>
    </location>
</feature>
<protein>
    <recommendedName>
        <fullName evidence="2">PH domain-containing protein</fullName>
    </recommendedName>
</protein>
<dbReference type="InterPro" id="IPR001849">
    <property type="entry name" value="PH_domain"/>
</dbReference>
<keyword evidence="1" id="KW-1133">Transmembrane helix</keyword>
<evidence type="ECO:0000313" key="3">
    <source>
        <dbReference type="EMBL" id="PLX60290.1"/>
    </source>
</evidence>
<organism evidence="3 4">
    <name type="scientific">Sedimenticola selenatireducens</name>
    <dbReference type="NCBI Taxonomy" id="191960"/>
    <lineage>
        <taxon>Bacteria</taxon>
        <taxon>Pseudomonadati</taxon>
        <taxon>Pseudomonadota</taxon>
        <taxon>Gammaproteobacteria</taxon>
        <taxon>Chromatiales</taxon>
        <taxon>Sedimenticolaceae</taxon>
        <taxon>Sedimenticola</taxon>
    </lineage>
</organism>
<dbReference type="Proteomes" id="UP000235015">
    <property type="component" value="Unassembled WGS sequence"/>
</dbReference>
<keyword evidence="1" id="KW-0472">Membrane</keyword>
<dbReference type="EMBL" id="PKUN01000025">
    <property type="protein sequence ID" value="PLX60290.1"/>
    <property type="molecule type" value="Genomic_DNA"/>
</dbReference>
<reference evidence="3 4" key="1">
    <citation type="submission" date="2017-11" db="EMBL/GenBank/DDBJ databases">
        <title>Genome-resolved metagenomics identifies genetic mobility, metabolic interactions, and unexpected diversity in perchlorate-reducing communities.</title>
        <authorList>
            <person name="Barnum T.P."/>
            <person name="Figueroa I.A."/>
            <person name="Carlstrom C.I."/>
            <person name="Lucas L.N."/>
            <person name="Engelbrektson A.L."/>
            <person name="Coates J.D."/>
        </authorList>
    </citation>
    <scope>NUCLEOTIDE SEQUENCE [LARGE SCALE GENOMIC DNA]</scope>
    <source>
        <strain evidence="3">BM301</strain>
    </source>
</reference>